<dbReference type="RefSeq" id="WP_097207275.1">
    <property type="nucleotide sequence ID" value="NZ_JACHXB010000002.1"/>
</dbReference>
<feature type="region of interest" description="Disordered" evidence="1">
    <location>
        <begin position="413"/>
        <end position="441"/>
    </location>
</feature>
<feature type="transmembrane region" description="Helical" evidence="2">
    <location>
        <begin position="185"/>
        <end position="204"/>
    </location>
</feature>
<feature type="transmembrane region" description="Helical" evidence="2">
    <location>
        <begin position="262"/>
        <end position="281"/>
    </location>
</feature>
<protein>
    <recommendedName>
        <fullName evidence="5">SHOCT domain-containing protein</fullName>
    </recommendedName>
</protein>
<keyword evidence="2" id="KW-1133">Transmembrane helix</keyword>
<organism evidence="3 4">
    <name type="scientific">Geodermatophilus sabuli</name>
    <dbReference type="NCBI Taxonomy" id="1564158"/>
    <lineage>
        <taxon>Bacteria</taxon>
        <taxon>Bacillati</taxon>
        <taxon>Actinomycetota</taxon>
        <taxon>Actinomycetes</taxon>
        <taxon>Geodermatophilales</taxon>
        <taxon>Geodermatophilaceae</taxon>
        <taxon>Geodermatophilus</taxon>
    </lineage>
</organism>
<evidence type="ECO:0000256" key="2">
    <source>
        <dbReference type="SAM" id="Phobius"/>
    </source>
</evidence>
<evidence type="ECO:0008006" key="5">
    <source>
        <dbReference type="Google" id="ProtNLM"/>
    </source>
</evidence>
<name>A0A285EEM9_9ACTN</name>
<reference evidence="3 4" key="1">
    <citation type="submission" date="2017-09" db="EMBL/GenBank/DDBJ databases">
        <authorList>
            <person name="Ehlers B."/>
            <person name="Leendertz F.H."/>
        </authorList>
    </citation>
    <scope>NUCLEOTIDE SEQUENCE [LARGE SCALE GENOMIC DNA]</scope>
    <source>
        <strain evidence="3 4">DSM 46844</strain>
    </source>
</reference>
<keyword evidence="4" id="KW-1185">Reference proteome</keyword>
<evidence type="ECO:0000313" key="4">
    <source>
        <dbReference type="Proteomes" id="UP000219514"/>
    </source>
</evidence>
<dbReference type="OrthoDB" id="5181844at2"/>
<gene>
    <name evidence="3" type="ORF">SAMN06893097_106263</name>
</gene>
<dbReference type="Proteomes" id="UP000219514">
    <property type="component" value="Unassembled WGS sequence"/>
</dbReference>
<dbReference type="AlphaFoldDB" id="A0A285EEM9"/>
<dbReference type="EMBL" id="OBDO01000006">
    <property type="protein sequence ID" value="SNX97313.1"/>
    <property type="molecule type" value="Genomic_DNA"/>
</dbReference>
<sequence length="529" mass="55888">MRRFVTGLLVLVSAVALVLASTSLWTRHNVVNTQVFVTNVETMVDLPEVESRITERVTSTVMDNAEVQQVIDDALTVLPPRLQVFRSTVEEGIGSLVSAGVRRLLTDDPFRPLTQAALTSAHDQLIAGEPVRFTLGQAKDRVPDSAKDGIAGQILDLLPDDVGVTILAPADAPQIYTAIDLLKSVWWWLGLLALGTLAGALGVSRRRRATLRAWAVTTTVLTLLVLLALRVARGVLLPQVRPDNRDAVGAIYDVLAASLRSWTLWLLAAALLVLVLTLVWGRLGIVAGVRRGVASARVQVQRRREARAATAAGTAAATGDTEEAAAGVREFWTRRVTVWTQAFAEGLDLPERAVRLGAVVRDHHGPARWAGIAIGALVLLFWPAPTLSVLIWIAALVALYLGALEWLRSRAPEPAPAEQPASSGAVLSTGPDGIAGGGAPVTPGAVPAPRAGVLRVDGAAEGARVGAPVATAVEPAPAAAPFVPAALTPETISTLNDRLDLLVRLGAARDAGVLTDEEFGREKNRLLGV</sequence>
<evidence type="ECO:0000313" key="3">
    <source>
        <dbReference type="EMBL" id="SNX97313.1"/>
    </source>
</evidence>
<keyword evidence="2" id="KW-0812">Transmembrane</keyword>
<accession>A0A285EEM9</accession>
<feature type="transmembrane region" description="Helical" evidence="2">
    <location>
        <begin position="389"/>
        <end position="407"/>
    </location>
</feature>
<evidence type="ECO:0000256" key="1">
    <source>
        <dbReference type="SAM" id="MobiDB-lite"/>
    </source>
</evidence>
<keyword evidence="2" id="KW-0472">Membrane</keyword>
<proteinExistence type="predicted"/>
<feature type="transmembrane region" description="Helical" evidence="2">
    <location>
        <begin position="211"/>
        <end position="232"/>
    </location>
</feature>